<protein>
    <submittedName>
        <fullName evidence="8">Amino acid/amide ABC transporter membrane protein 2 (HAAT family)</fullName>
    </submittedName>
</protein>
<evidence type="ECO:0000256" key="2">
    <source>
        <dbReference type="ARBA" id="ARBA00022475"/>
    </source>
</evidence>
<dbReference type="OrthoDB" id="9814461at2"/>
<feature type="transmembrane region" description="Helical" evidence="7">
    <location>
        <begin position="289"/>
        <end position="310"/>
    </location>
</feature>
<evidence type="ECO:0000313" key="8">
    <source>
        <dbReference type="EMBL" id="PSL02766.1"/>
    </source>
</evidence>
<organism evidence="8 9">
    <name type="scientific">Haloactinopolyspora alba</name>
    <dbReference type="NCBI Taxonomy" id="648780"/>
    <lineage>
        <taxon>Bacteria</taxon>
        <taxon>Bacillati</taxon>
        <taxon>Actinomycetota</taxon>
        <taxon>Actinomycetes</taxon>
        <taxon>Jiangellales</taxon>
        <taxon>Jiangellaceae</taxon>
        <taxon>Haloactinopolyspora</taxon>
    </lineage>
</organism>
<feature type="compositionally biased region" description="Basic and acidic residues" evidence="6">
    <location>
        <begin position="353"/>
        <end position="362"/>
    </location>
</feature>
<name>A0A2P8DZW9_9ACTN</name>
<dbReference type="InterPro" id="IPR043428">
    <property type="entry name" value="LivM-like"/>
</dbReference>
<keyword evidence="5 7" id="KW-0472">Membrane</keyword>
<dbReference type="PANTHER" id="PTHR30482">
    <property type="entry name" value="HIGH-AFFINITY BRANCHED-CHAIN AMINO ACID TRANSPORT SYSTEM PERMEASE"/>
    <property type="match status" value="1"/>
</dbReference>
<dbReference type="InterPro" id="IPR001851">
    <property type="entry name" value="ABC_transp_permease"/>
</dbReference>
<dbReference type="GO" id="GO:0015658">
    <property type="term" value="F:branched-chain amino acid transmembrane transporter activity"/>
    <property type="evidence" value="ECO:0007669"/>
    <property type="project" value="InterPro"/>
</dbReference>
<keyword evidence="3 7" id="KW-0812">Transmembrane</keyword>
<dbReference type="RefSeq" id="WP_106537771.1">
    <property type="nucleotide sequence ID" value="NZ_PYGE01000009.1"/>
</dbReference>
<evidence type="ECO:0000256" key="3">
    <source>
        <dbReference type="ARBA" id="ARBA00022692"/>
    </source>
</evidence>
<reference evidence="8 9" key="1">
    <citation type="submission" date="2018-03" db="EMBL/GenBank/DDBJ databases">
        <title>Genomic Encyclopedia of Archaeal and Bacterial Type Strains, Phase II (KMG-II): from individual species to whole genera.</title>
        <authorList>
            <person name="Goeker M."/>
        </authorList>
    </citation>
    <scope>NUCLEOTIDE SEQUENCE [LARGE SCALE GENOMIC DNA]</scope>
    <source>
        <strain evidence="8 9">DSM 45211</strain>
    </source>
</reference>
<evidence type="ECO:0000256" key="4">
    <source>
        <dbReference type="ARBA" id="ARBA00022989"/>
    </source>
</evidence>
<evidence type="ECO:0000256" key="1">
    <source>
        <dbReference type="ARBA" id="ARBA00004651"/>
    </source>
</evidence>
<dbReference type="Pfam" id="PF02653">
    <property type="entry name" value="BPD_transp_2"/>
    <property type="match status" value="1"/>
</dbReference>
<feature type="transmembrane region" description="Helical" evidence="7">
    <location>
        <begin position="163"/>
        <end position="182"/>
    </location>
</feature>
<keyword evidence="9" id="KW-1185">Reference proteome</keyword>
<keyword evidence="4 7" id="KW-1133">Transmembrane helix</keyword>
<feature type="transmembrane region" description="Helical" evidence="7">
    <location>
        <begin position="244"/>
        <end position="269"/>
    </location>
</feature>
<feature type="transmembrane region" description="Helical" evidence="7">
    <location>
        <begin position="6"/>
        <end position="26"/>
    </location>
</feature>
<proteinExistence type="predicted"/>
<dbReference type="AlphaFoldDB" id="A0A2P8DZW9"/>
<feature type="transmembrane region" description="Helical" evidence="7">
    <location>
        <begin position="116"/>
        <end position="143"/>
    </location>
</feature>
<dbReference type="Proteomes" id="UP000243528">
    <property type="component" value="Unassembled WGS sequence"/>
</dbReference>
<sequence length="362" mass="39246">MTWARANVRILVAILIVIALVAFPFVVPRPQFWVVSVGIRSLWLGIVALSLIWLSRYTGMLSLGQMTFWAVAGYGVAIMSTQNGVPYSISIPVAIALATVVGALVGLIAVRTQGVYFLMLTLATSQLAFYLVLNAASVTRGYVGIGNIDRPEFLGLSMSDRNVFYFVALALAAAVSALAWYATRTPFGLALQGIRDSPERMRALGYNVYLHRVAAFTFASFIAAVSGALALFYHGRITPGAIDLIRSIDVLIVSVLGGIHSLAGAFIGALGLTTLQNFAQEGYIQVRRITLTGVVFVAVLLFFRGGIVDLPNQLREYRRSASRQWARFRSRKHDGRTDRPSGADVSDSAGGADGRDRQQLPR</sequence>
<comment type="caution">
    <text evidence="8">The sequence shown here is derived from an EMBL/GenBank/DDBJ whole genome shotgun (WGS) entry which is preliminary data.</text>
</comment>
<evidence type="ECO:0000256" key="7">
    <source>
        <dbReference type="SAM" id="Phobius"/>
    </source>
</evidence>
<feature type="transmembrane region" description="Helical" evidence="7">
    <location>
        <begin position="33"/>
        <end position="54"/>
    </location>
</feature>
<evidence type="ECO:0000256" key="5">
    <source>
        <dbReference type="ARBA" id="ARBA00023136"/>
    </source>
</evidence>
<comment type="subcellular location">
    <subcellularLocation>
        <location evidence="1">Cell membrane</location>
        <topology evidence="1">Multi-pass membrane protein</topology>
    </subcellularLocation>
</comment>
<keyword evidence="2" id="KW-1003">Cell membrane</keyword>
<accession>A0A2P8DZW9</accession>
<evidence type="ECO:0000313" key="9">
    <source>
        <dbReference type="Proteomes" id="UP000243528"/>
    </source>
</evidence>
<evidence type="ECO:0000256" key="6">
    <source>
        <dbReference type="SAM" id="MobiDB-lite"/>
    </source>
</evidence>
<dbReference type="GO" id="GO:0005886">
    <property type="term" value="C:plasma membrane"/>
    <property type="evidence" value="ECO:0007669"/>
    <property type="project" value="UniProtKB-SubCell"/>
</dbReference>
<dbReference type="PANTHER" id="PTHR30482:SF17">
    <property type="entry name" value="ABC TRANSPORTER ATP-BINDING PROTEIN"/>
    <property type="match status" value="1"/>
</dbReference>
<dbReference type="CDD" id="cd06581">
    <property type="entry name" value="TM_PBP1_LivM_like"/>
    <property type="match status" value="1"/>
</dbReference>
<feature type="transmembrane region" description="Helical" evidence="7">
    <location>
        <begin position="209"/>
        <end position="232"/>
    </location>
</feature>
<feature type="region of interest" description="Disordered" evidence="6">
    <location>
        <begin position="327"/>
        <end position="362"/>
    </location>
</feature>
<dbReference type="EMBL" id="PYGE01000009">
    <property type="protein sequence ID" value="PSL02766.1"/>
    <property type="molecule type" value="Genomic_DNA"/>
</dbReference>
<feature type="transmembrane region" description="Helical" evidence="7">
    <location>
        <begin position="60"/>
        <end position="79"/>
    </location>
</feature>
<gene>
    <name evidence="8" type="ORF">CLV30_10973</name>
</gene>
<feature type="transmembrane region" description="Helical" evidence="7">
    <location>
        <begin position="91"/>
        <end position="110"/>
    </location>
</feature>